<dbReference type="KEGG" id="hfv:R50_0781"/>
<feature type="transmembrane region" description="Helical" evidence="5">
    <location>
        <begin position="53"/>
        <end position="77"/>
    </location>
</feature>
<evidence type="ECO:0000313" key="6">
    <source>
        <dbReference type="EMBL" id="CAB1128287.1"/>
    </source>
</evidence>
<feature type="transmembrane region" description="Helical" evidence="5">
    <location>
        <begin position="219"/>
        <end position="238"/>
    </location>
</feature>
<keyword evidence="7" id="KW-1185">Reference proteome</keyword>
<sequence>MAERAPRPGRETAPDGGILSRSLIRELVFGINDGTVSTIGLVSGEALSRQSHAAIIIAALSAAGAATISMAVGSYLASSSANDLLRSQIEEEREEIETRPEQERREVRDLLGEMGMPPRLIPEVQRHIVGNKAHWIRFMVREELGIHHRHLERPLVNAVAMGIAVILGSIPATLPFLLPLPTLAARNLAWGLALASSFLLGFAKARFTRGRGWLSGLEFMALTALSATVGAAIGFLVGRTEA</sequence>
<keyword evidence="2 5" id="KW-0812">Transmembrane</keyword>
<evidence type="ECO:0000313" key="7">
    <source>
        <dbReference type="Proteomes" id="UP000503399"/>
    </source>
</evidence>
<dbReference type="EMBL" id="LR778114">
    <property type="protein sequence ID" value="CAB1128287.1"/>
    <property type="molecule type" value="Genomic_DNA"/>
</dbReference>
<feature type="transmembrane region" description="Helical" evidence="5">
    <location>
        <begin position="155"/>
        <end position="176"/>
    </location>
</feature>
<dbReference type="PANTHER" id="PTHR31851">
    <property type="entry name" value="FE(2+)/MN(2+) TRANSPORTER PCL1"/>
    <property type="match status" value="1"/>
</dbReference>
<dbReference type="GO" id="GO:0030026">
    <property type="term" value="P:intracellular manganese ion homeostasis"/>
    <property type="evidence" value="ECO:0007669"/>
    <property type="project" value="InterPro"/>
</dbReference>
<proteinExistence type="predicted"/>
<evidence type="ECO:0000256" key="4">
    <source>
        <dbReference type="ARBA" id="ARBA00023136"/>
    </source>
</evidence>
<keyword evidence="3 5" id="KW-1133">Transmembrane helix</keyword>
<gene>
    <name evidence="6" type="ORF">R50_0781</name>
</gene>
<feature type="transmembrane region" description="Helical" evidence="5">
    <location>
        <begin position="188"/>
        <end position="207"/>
    </location>
</feature>
<dbReference type="Proteomes" id="UP000503399">
    <property type="component" value="Chromosome"/>
</dbReference>
<dbReference type="InterPro" id="IPR008217">
    <property type="entry name" value="Ccc1_fam"/>
</dbReference>
<dbReference type="GO" id="GO:0005384">
    <property type="term" value="F:manganese ion transmembrane transporter activity"/>
    <property type="evidence" value="ECO:0007669"/>
    <property type="project" value="InterPro"/>
</dbReference>
<protein>
    <submittedName>
        <fullName evidence="6">Iron transporter</fullName>
    </submittedName>
</protein>
<evidence type="ECO:0000256" key="3">
    <source>
        <dbReference type="ARBA" id="ARBA00022989"/>
    </source>
</evidence>
<dbReference type="AlphaFoldDB" id="A0A6F8ZET7"/>
<dbReference type="GO" id="GO:0012505">
    <property type="term" value="C:endomembrane system"/>
    <property type="evidence" value="ECO:0007669"/>
    <property type="project" value="UniProtKB-SubCell"/>
</dbReference>
<comment type="subcellular location">
    <subcellularLocation>
        <location evidence="1">Endomembrane system</location>
        <topology evidence="1">Multi-pass membrane protein</topology>
    </subcellularLocation>
</comment>
<reference evidence="6 7" key="1">
    <citation type="submission" date="2020-02" db="EMBL/GenBank/DDBJ databases">
        <authorList>
            <person name="Hogendoorn C."/>
        </authorList>
    </citation>
    <scope>NUCLEOTIDE SEQUENCE [LARGE SCALE GENOMIC DNA]</scope>
    <source>
        <strain evidence="6">R501</strain>
    </source>
</reference>
<accession>A0A6F8ZET7</accession>
<evidence type="ECO:0000256" key="1">
    <source>
        <dbReference type="ARBA" id="ARBA00004127"/>
    </source>
</evidence>
<keyword evidence="4 5" id="KW-0472">Membrane</keyword>
<organism evidence="6 7">
    <name type="scientific">Candidatus Hydrogenisulfobacillus filiaventi</name>
    <dbReference type="NCBI Taxonomy" id="2707344"/>
    <lineage>
        <taxon>Bacteria</taxon>
        <taxon>Bacillati</taxon>
        <taxon>Bacillota</taxon>
        <taxon>Clostridia</taxon>
        <taxon>Eubacteriales</taxon>
        <taxon>Clostridiales Family XVII. Incertae Sedis</taxon>
        <taxon>Candidatus Hydrogenisulfobacillus</taxon>
    </lineage>
</organism>
<evidence type="ECO:0000256" key="5">
    <source>
        <dbReference type="SAM" id="Phobius"/>
    </source>
</evidence>
<evidence type="ECO:0000256" key="2">
    <source>
        <dbReference type="ARBA" id="ARBA00022692"/>
    </source>
</evidence>
<dbReference type="Pfam" id="PF01988">
    <property type="entry name" value="VIT1"/>
    <property type="match status" value="1"/>
</dbReference>
<name>A0A6F8ZET7_9FIRM</name>